<feature type="transmembrane region" description="Helical" evidence="1">
    <location>
        <begin position="88"/>
        <end position="109"/>
    </location>
</feature>
<reference evidence="2" key="2">
    <citation type="journal article" date="2021" name="PeerJ">
        <title>Extensive microbial diversity within the chicken gut microbiome revealed by metagenomics and culture.</title>
        <authorList>
            <person name="Gilroy R."/>
            <person name="Ravi A."/>
            <person name="Getino M."/>
            <person name="Pursley I."/>
            <person name="Horton D.L."/>
            <person name="Alikhan N.F."/>
            <person name="Baker D."/>
            <person name="Gharbi K."/>
            <person name="Hall N."/>
            <person name="Watson M."/>
            <person name="Adriaenssens E.M."/>
            <person name="Foster-Nyarko E."/>
            <person name="Jarju S."/>
            <person name="Secka A."/>
            <person name="Antonio M."/>
            <person name="Oren A."/>
            <person name="Chaudhuri R.R."/>
            <person name="La Ragione R."/>
            <person name="Hildebrand F."/>
            <person name="Pallen M.J."/>
        </authorList>
    </citation>
    <scope>NUCLEOTIDE SEQUENCE</scope>
    <source>
        <strain evidence="2">CHK181-108</strain>
    </source>
</reference>
<protein>
    <submittedName>
        <fullName evidence="2">Uncharacterized protein</fullName>
    </submittedName>
</protein>
<dbReference type="EMBL" id="DVLU01000053">
    <property type="protein sequence ID" value="HIT85335.1"/>
    <property type="molecule type" value="Genomic_DNA"/>
</dbReference>
<evidence type="ECO:0000313" key="2">
    <source>
        <dbReference type="EMBL" id="HIT85335.1"/>
    </source>
</evidence>
<evidence type="ECO:0000313" key="3">
    <source>
        <dbReference type="Proteomes" id="UP000824165"/>
    </source>
</evidence>
<comment type="caution">
    <text evidence="2">The sequence shown here is derived from an EMBL/GenBank/DDBJ whole genome shotgun (WGS) entry which is preliminary data.</text>
</comment>
<gene>
    <name evidence="2" type="ORF">IAA60_05460</name>
</gene>
<dbReference type="AlphaFoldDB" id="A0A9D1KQ49"/>
<keyword evidence="1" id="KW-0812">Transmembrane</keyword>
<reference evidence="2" key="1">
    <citation type="submission" date="2020-10" db="EMBL/GenBank/DDBJ databases">
        <authorList>
            <person name="Gilroy R."/>
        </authorList>
    </citation>
    <scope>NUCLEOTIDE SEQUENCE</scope>
    <source>
        <strain evidence="2">CHK181-108</strain>
    </source>
</reference>
<sequence>MKDITKKVVILNNFSSPYISEAIIVLREYDRKLEGKIIDDAEKIVADYISKNTPVRGTAVSAAVKEAPVKKRRAKPAAKRRMKRKPHITVPVLIALAAAVMAGVFLWLVD</sequence>
<keyword evidence="1" id="KW-0472">Membrane</keyword>
<organism evidence="2 3">
    <name type="scientific">Candidatus Ornithomonoglobus intestinigallinarum</name>
    <dbReference type="NCBI Taxonomy" id="2840894"/>
    <lineage>
        <taxon>Bacteria</taxon>
        <taxon>Bacillati</taxon>
        <taxon>Bacillota</taxon>
        <taxon>Clostridia</taxon>
        <taxon>Candidatus Ornithomonoglobus</taxon>
    </lineage>
</organism>
<evidence type="ECO:0000256" key="1">
    <source>
        <dbReference type="SAM" id="Phobius"/>
    </source>
</evidence>
<name>A0A9D1KQ49_9FIRM</name>
<keyword evidence="1" id="KW-1133">Transmembrane helix</keyword>
<proteinExistence type="predicted"/>
<dbReference type="Proteomes" id="UP000824165">
    <property type="component" value="Unassembled WGS sequence"/>
</dbReference>
<accession>A0A9D1KQ49</accession>